<evidence type="ECO:0000256" key="2">
    <source>
        <dbReference type="ARBA" id="ARBA00022475"/>
    </source>
</evidence>
<keyword evidence="5 8" id="KW-0812">Transmembrane</keyword>
<dbReference type="Proteomes" id="UP000502041">
    <property type="component" value="Chromosome"/>
</dbReference>
<feature type="transmembrane region" description="Helical" evidence="8">
    <location>
        <begin position="427"/>
        <end position="444"/>
    </location>
</feature>
<keyword evidence="7 8" id="KW-0472">Membrane</keyword>
<dbReference type="InterPro" id="IPR050297">
    <property type="entry name" value="LipidA_mod_glycosyltrf_83"/>
</dbReference>
<dbReference type="EC" id="2.4.2.43" evidence="9"/>
<feature type="transmembrane region" description="Helical" evidence="8">
    <location>
        <begin position="369"/>
        <end position="385"/>
    </location>
</feature>
<feature type="transmembrane region" description="Helical" evidence="8">
    <location>
        <begin position="200"/>
        <end position="232"/>
    </location>
</feature>
<proteinExistence type="predicted"/>
<keyword evidence="2" id="KW-1003">Cell membrane</keyword>
<evidence type="ECO:0000256" key="1">
    <source>
        <dbReference type="ARBA" id="ARBA00004651"/>
    </source>
</evidence>
<dbReference type="EMBL" id="CP051461">
    <property type="protein sequence ID" value="QJC57881.1"/>
    <property type="molecule type" value="Genomic_DNA"/>
</dbReference>
<feature type="transmembrane region" description="Helical" evidence="8">
    <location>
        <begin position="21"/>
        <end position="40"/>
    </location>
</feature>
<accession>A0A6H2HDB6</accession>
<name>A0A6H2HDB6_9BURK</name>
<evidence type="ECO:0000313" key="10">
    <source>
        <dbReference type="Proteomes" id="UP000502041"/>
    </source>
</evidence>
<feature type="transmembrane region" description="Helical" evidence="8">
    <location>
        <begin position="451"/>
        <end position="469"/>
    </location>
</feature>
<dbReference type="AlphaFoldDB" id="A0A6H2HDB6"/>
<gene>
    <name evidence="9" type="primary">arnT</name>
    <name evidence="9" type="ORF">HC248_03213</name>
</gene>
<protein>
    <submittedName>
        <fullName evidence="9">Undecaprenyl phosphate-alpha-4-amino-4-deoxy-L-arabinose arabinosyl transferase</fullName>
        <ecNumber evidence="9">2.4.2.43</ecNumber>
    </submittedName>
</protein>
<dbReference type="GO" id="GO:0009103">
    <property type="term" value="P:lipopolysaccharide biosynthetic process"/>
    <property type="evidence" value="ECO:0007669"/>
    <property type="project" value="UniProtKB-ARBA"/>
</dbReference>
<dbReference type="GO" id="GO:0005886">
    <property type="term" value="C:plasma membrane"/>
    <property type="evidence" value="ECO:0007669"/>
    <property type="project" value="UniProtKB-SubCell"/>
</dbReference>
<organism evidence="9 10">
    <name type="scientific">Polaromonas vacuolata</name>
    <dbReference type="NCBI Taxonomy" id="37448"/>
    <lineage>
        <taxon>Bacteria</taxon>
        <taxon>Pseudomonadati</taxon>
        <taxon>Pseudomonadota</taxon>
        <taxon>Betaproteobacteria</taxon>
        <taxon>Burkholderiales</taxon>
        <taxon>Comamonadaceae</taxon>
        <taxon>Polaromonas</taxon>
    </lineage>
</organism>
<keyword evidence="10" id="KW-1185">Reference proteome</keyword>
<evidence type="ECO:0000256" key="8">
    <source>
        <dbReference type="SAM" id="Phobius"/>
    </source>
</evidence>
<feature type="transmembrane region" description="Helical" evidence="8">
    <location>
        <begin position="252"/>
        <end position="270"/>
    </location>
</feature>
<feature type="transmembrane region" description="Helical" evidence="8">
    <location>
        <begin position="392"/>
        <end position="415"/>
    </location>
</feature>
<feature type="transmembrane region" description="Helical" evidence="8">
    <location>
        <begin position="174"/>
        <end position="193"/>
    </location>
</feature>
<keyword evidence="6 8" id="KW-1133">Transmembrane helix</keyword>
<dbReference type="PANTHER" id="PTHR33908">
    <property type="entry name" value="MANNOSYLTRANSFERASE YKCB-RELATED"/>
    <property type="match status" value="1"/>
</dbReference>
<feature type="transmembrane region" description="Helical" evidence="8">
    <location>
        <begin position="347"/>
        <end position="363"/>
    </location>
</feature>
<evidence type="ECO:0000256" key="6">
    <source>
        <dbReference type="ARBA" id="ARBA00022989"/>
    </source>
</evidence>
<comment type="subcellular location">
    <subcellularLocation>
        <location evidence="1">Cell membrane</location>
        <topology evidence="1">Multi-pass membrane protein</topology>
    </subcellularLocation>
</comment>
<dbReference type="PANTHER" id="PTHR33908:SF11">
    <property type="entry name" value="MEMBRANE PROTEIN"/>
    <property type="match status" value="1"/>
</dbReference>
<dbReference type="GO" id="GO:0103015">
    <property type="term" value="F:4-amino-4-deoxy-L-arabinose transferase activity"/>
    <property type="evidence" value="ECO:0007669"/>
    <property type="project" value="UniProtKB-EC"/>
</dbReference>
<evidence type="ECO:0000256" key="3">
    <source>
        <dbReference type="ARBA" id="ARBA00022676"/>
    </source>
</evidence>
<reference evidence="9 10" key="1">
    <citation type="submission" date="2020-04" db="EMBL/GenBank/DDBJ databases">
        <title>Complete genome of a Psychrophilic, Marine, Gas Vacuolate Bacterium Polaromonas vacuolata KCTC 22033T.</title>
        <authorList>
            <person name="Hwang K."/>
            <person name="Kim K.M."/>
        </authorList>
    </citation>
    <scope>NUCLEOTIDE SEQUENCE [LARGE SCALE GENOMIC DNA]</scope>
    <source>
        <strain evidence="9 10">KCTC 22033</strain>
    </source>
</reference>
<dbReference type="KEGG" id="pvac:HC248_03213"/>
<evidence type="ECO:0000256" key="5">
    <source>
        <dbReference type="ARBA" id="ARBA00022692"/>
    </source>
</evidence>
<evidence type="ECO:0000313" key="9">
    <source>
        <dbReference type="EMBL" id="QJC57881.1"/>
    </source>
</evidence>
<sequence>MPLSNLKPAMKQSQSTENSRPSSHLIWLGLALVVALGYLFGLGGDHIPRNGDELVYAHIARLTAESGNWLPLVSSFDFMRNTKPPFLFWQAMIAGGWGENWSLINLRLPSIFYSWSIALMVGLLTRKIVREQSAPSAASNQQALKMGAIAAIVYLSFFSSYRYGRPYLTSAPETFWLCGVFFAIAWSPVKLLASRWKFPLLAGIAIGIGCLYKSFAMVVPVGFGLALCYQVVGAGKAPWQLLRPGIVTDAIKVLAICVIALALFGLWFAIDPQPGEVWREFVVGENAGKFKSAPGYWHVALGSGGMLVILTGYFSNAGLLLPVSIGMAVAAFKSWRRKTAVSPAEKIMWLWLLALALVFMLPNQRSTRYLIAAMPALGVLIALYWSRIGKVWFGLTLVLCVIGLLVMGLIGYGAVTATDMKDIYSPLFWLYLLAVLLACLLGMVRKNLTRSIGTLASFAILFSLAWASAPFNGEIGKFKTETVALLRGQVVQVPSNFNGHFERYQFMLPGAKITPYFAAQPVDFEPVNALFKTSRYALVQRRVGTPPCSDCRIIDTRWDLRSRQDEKDGTMAAFTSPQTYFFAQEYLVESLKPTPTEPVKP</sequence>
<keyword evidence="3 9" id="KW-0328">Glycosyltransferase</keyword>
<evidence type="ECO:0000256" key="7">
    <source>
        <dbReference type="ARBA" id="ARBA00023136"/>
    </source>
</evidence>
<keyword evidence="4 9" id="KW-0808">Transferase</keyword>
<evidence type="ECO:0000256" key="4">
    <source>
        <dbReference type="ARBA" id="ARBA00022679"/>
    </source>
</evidence>
<feature type="transmembrane region" description="Helical" evidence="8">
    <location>
        <begin position="106"/>
        <end position="124"/>
    </location>
</feature>